<feature type="domain" description="Sigma-54 factor interaction" evidence="7">
    <location>
        <begin position="147"/>
        <end position="376"/>
    </location>
</feature>
<dbReference type="EMBL" id="AZHW01000543">
    <property type="protein sequence ID" value="ETW98536.1"/>
    <property type="molecule type" value="Genomic_DNA"/>
</dbReference>
<accession>W4LME6</accession>
<proteinExistence type="predicted"/>
<dbReference type="GO" id="GO:0005524">
    <property type="term" value="F:ATP binding"/>
    <property type="evidence" value="ECO:0007669"/>
    <property type="project" value="UniProtKB-KW"/>
</dbReference>
<evidence type="ECO:0000256" key="1">
    <source>
        <dbReference type="ARBA" id="ARBA00022741"/>
    </source>
</evidence>
<dbReference type="AlphaFoldDB" id="W4LME6"/>
<dbReference type="Gene3D" id="3.40.50.2300">
    <property type="match status" value="1"/>
</dbReference>
<sequence length="450" mass="50690">MNQSHILIIEDDEEIQSQMNWAFAHDYEVCIASDRQRALSMIRRHQPAVATLDLGLPPHPRDVTEGFCTLNEILQEAPHTKVIVITGQDGKEHALQAIAQGAYDFLRKPVELDELSVIVSRALHVSRLEQENRLLQERLSSESFEDMVGNSLQMQEVFTTIRKVATADVPVLIVGESGTGKELVARAIHRQSLKHKGPFVAINCGAIPENLLESELFGHEKGAFTGAHTQRKGRVELAQEGSLFLDEVGELPLLLQVKLLRFLQEHQIERVGGRETIPVNARVIAATNANLNQAMAEGRFREDLFYRLGVMVISLPPLRERGEDILLLAHALLQRYAGESARHIKGFTRQATTALRNHGWPGNVRELENRIKRAVIMAQGTRLAPADLDLTLLYTEYERRGLREAREAMEKELIRRALTRNQGNMTRTAHELGVSRPTLHELVSKYAIER</sequence>
<evidence type="ECO:0000313" key="10">
    <source>
        <dbReference type="Proteomes" id="UP000019141"/>
    </source>
</evidence>
<keyword evidence="10" id="KW-1185">Reference proteome</keyword>
<dbReference type="NCBIfam" id="TIGR02915">
    <property type="entry name" value="PEP_resp_reg"/>
    <property type="match status" value="1"/>
</dbReference>
<dbReference type="SUPFAM" id="SSF52172">
    <property type="entry name" value="CheY-like"/>
    <property type="match status" value="1"/>
</dbReference>
<dbReference type="InterPro" id="IPR025662">
    <property type="entry name" value="Sigma_54_int_dom_ATP-bd_1"/>
</dbReference>
<dbReference type="InterPro" id="IPR002197">
    <property type="entry name" value="HTH_Fis"/>
</dbReference>
<reference evidence="9 10" key="1">
    <citation type="journal article" date="2014" name="Nature">
        <title>An environmental bacterial taxon with a large and distinct metabolic repertoire.</title>
        <authorList>
            <person name="Wilson M.C."/>
            <person name="Mori T."/>
            <person name="Ruckert C."/>
            <person name="Uria A.R."/>
            <person name="Helf M.J."/>
            <person name="Takada K."/>
            <person name="Gernert C."/>
            <person name="Steffens U.A."/>
            <person name="Heycke N."/>
            <person name="Schmitt S."/>
            <person name="Rinke C."/>
            <person name="Helfrich E.J."/>
            <person name="Brachmann A.O."/>
            <person name="Gurgui C."/>
            <person name="Wakimoto T."/>
            <person name="Kracht M."/>
            <person name="Crusemann M."/>
            <person name="Hentschel U."/>
            <person name="Abe I."/>
            <person name="Matsunaga S."/>
            <person name="Kalinowski J."/>
            <person name="Takeyama H."/>
            <person name="Piel J."/>
        </authorList>
    </citation>
    <scope>NUCLEOTIDE SEQUENCE [LARGE SCALE GENOMIC DNA]</scope>
    <source>
        <strain evidence="10">TSY1</strain>
    </source>
</reference>
<dbReference type="Proteomes" id="UP000019141">
    <property type="component" value="Unassembled WGS sequence"/>
</dbReference>
<keyword evidence="3" id="KW-0805">Transcription regulation</keyword>
<feature type="modified residue" description="4-aspartylphosphate" evidence="6">
    <location>
        <position position="53"/>
    </location>
</feature>
<dbReference type="PROSITE" id="PS00675">
    <property type="entry name" value="SIGMA54_INTERACT_1"/>
    <property type="match status" value="1"/>
</dbReference>
<dbReference type="PROSITE" id="PS50110">
    <property type="entry name" value="RESPONSE_REGULATORY"/>
    <property type="match status" value="1"/>
</dbReference>
<dbReference type="Gene3D" id="1.10.10.60">
    <property type="entry name" value="Homeodomain-like"/>
    <property type="match status" value="1"/>
</dbReference>
<evidence type="ECO:0000256" key="4">
    <source>
        <dbReference type="ARBA" id="ARBA00023125"/>
    </source>
</evidence>
<feature type="domain" description="Response regulatory" evidence="8">
    <location>
        <begin position="5"/>
        <end position="123"/>
    </location>
</feature>
<dbReference type="InterPro" id="IPR025943">
    <property type="entry name" value="Sigma_54_int_dom_ATP-bd_2"/>
</dbReference>
<dbReference type="SUPFAM" id="SSF52540">
    <property type="entry name" value="P-loop containing nucleoside triphosphate hydrolases"/>
    <property type="match status" value="1"/>
</dbReference>
<dbReference type="GO" id="GO:0043565">
    <property type="term" value="F:sequence-specific DNA binding"/>
    <property type="evidence" value="ECO:0007669"/>
    <property type="project" value="InterPro"/>
</dbReference>
<dbReference type="SMART" id="SM00448">
    <property type="entry name" value="REC"/>
    <property type="match status" value="1"/>
</dbReference>
<evidence type="ECO:0000256" key="2">
    <source>
        <dbReference type="ARBA" id="ARBA00022840"/>
    </source>
</evidence>
<keyword evidence="5" id="KW-0804">Transcription</keyword>
<dbReference type="Gene3D" id="3.40.50.300">
    <property type="entry name" value="P-loop containing nucleotide triphosphate hydrolases"/>
    <property type="match status" value="1"/>
</dbReference>
<dbReference type="CDD" id="cd00009">
    <property type="entry name" value="AAA"/>
    <property type="match status" value="1"/>
</dbReference>
<dbReference type="InterPro" id="IPR058031">
    <property type="entry name" value="AAA_lid_NorR"/>
</dbReference>
<dbReference type="InterPro" id="IPR002078">
    <property type="entry name" value="Sigma_54_int"/>
</dbReference>
<dbReference type="InterPro" id="IPR027417">
    <property type="entry name" value="P-loop_NTPase"/>
</dbReference>
<gene>
    <name evidence="9" type="ORF">ETSY1_18345</name>
</gene>
<dbReference type="InterPro" id="IPR011006">
    <property type="entry name" value="CheY-like_superfamily"/>
</dbReference>
<dbReference type="InterPro" id="IPR003593">
    <property type="entry name" value="AAA+_ATPase"/>
</dbReference>
<dbReference type="PANTHER" id="PTHR32071:SF113">
    <property type="entry name" value="ALGINATE BIOSYNTHESIS TRANSCRIPTIONAL REGULATORY PROTEIN ALGB"/>
    <property type="match status" value="1"/>
</dbReference>
<dbReference type="SMART" id="SM00382">
    <property type="entry name" value="AAA"/>
    <property type="match status" value="1"/>
</dbReference>
<comment type="caution">
    <text evidence="9">The sequence shown here is derived from an EMBL/GenBank/DDBJ whole genome shotgun (WGS) entry which is preliminary data.</text>
</comment>
<dbReference type="GO" id="GO:0006355">
    <property type="term" value="P:regulation of DNA-templated transcription"/>
    <property type="evidence" value="ECO:0007669"/>
    <property type="project" value="InterPro"/>
</dbReference>
<evidence type="ECO:0000313" key="9">
    <source>
        <dbReference type="EMBL" id="ETW98536.1"/>
    </source>
</evidence>
<keyword evidence="6" id="KW-0597">Phosphoprotein</keyword>
<dbReference type="Gene3D" id="1.10.8.60">
    <property type="match status" value="1"/>
</dbReference>
<dbReference type="InterPro" id="IPR025944">
    <property type="entry name" value="Sigma_54_int_dom_CS"/>
</dbReference>
<dbReference type="PANTHER" id="PTHR32071">
    <property type="entry name" value="TRANSCRIPTIONAL REGULATORY PROTEIN"/>
    <property type="match status" value="1"/>
</dbReference>
<dbReference type="GO" id="GO:0000160">
    <property type="term" value="P:phosphorelay signal transduction system"/>
    <property type="evidence" value="ECO:0007669"/>
    <property type="project" value="InterPro"/>
</dbReference>
<dbReference type="Pfam" id="PF00158">
    <property type="entry name" value="Sigma54_activat"/>
    <property type="match status" value="1"/>
</dbReference>
<keyword evidence="4" id="KW-0238">DNA-binding</keyword>
<dbReference type="HOGENOM" id="CLU_000445_0_6_7"/>
<evidence type="ECO:0000256" key="5">
    <source>
        <dbReference type="ARBA" id="ARBA00023163"/>
    </source>
</evidence>
<dbReference type="PRINTS" id="PR01590">
    <property type="entry name" value="HTHFIS"/>
</dbReference>
<keyword evidence="1" id="KW-0547">Nucleotide-binding</keyword>
<dbReference type="InterPro" id="IPR001789">
    <property type="entry name" value="Sig_transdc_resp-reg_receiver"/>
</dbReference>
<dbReference type="InterPro" id="IPR009057">
    <property type="entry name" value="Homeodomain-like_sf"/>
</dbReference>
<evidence type="ECO:0000259" key="7">
    <source>
        <dbReference type="PROSITE" id="PS50045"/>
    </source>
</evidence>
<dbReference type="InterPro" id="IPR014264">
    <property type="entry name" value="PEP-CTERM_resp_reg"/>
</dbReference>
<dbReference type="SUPFAM" id="SSF46689">
    <property type="entry name" value="Homeodomain-like"/>
    <property type="match status" value="1"/>
</dbReference>
<organism evidence="9 10">
    <name type="scientific">Entotheonella factor</name>
    <dbReference type="NCBI Taxonomy" id="1429438"/>
    <lineage>
        <taxon>Bacteria</taxon>
        <taxon>Pseudomonadati</taxon>
        <taxon>Nitrospinota/Tectimicrobiota group</taxon>
        <taxon>Candidatus Tectimicrobiota</taxon>
        <taxon>Candidatus Entotheonellia</taxon>
        <taxon>Candidatus Entotheonellales</taxon>
        <taxon>Candidatus Entotheonellaceae</taxon>
        <taxon>Candidatus Entotheonella</taxon>
    </lineage>
</organism>
<dbReference type="PROSITE" id="PS00688">
    <property type="entry name" value="SIGMA54_INTERACT_3"/>
    <property type="match status" value="1"/>
</dbReference>
<evidence type="ECO:0000256" key="6">
    <source>
        <dbReference type="PROSITE-ProRule" id="PRU00169"/>
    </source>
</evidence>
<dbReference type="FunFam" id="3.40.50.300:FF:000006">
    <property type="entry name" value="DNA-binding transcriptional regulator NtrC"/>
    <property type="match status" value="1"/>
</dbReference>
<dbReference type="PROSITE" id="PS00676">
    <property type="entry name" value="SIGMA54_INTERACT_2"/>
    <property type="match status" value="1"/>
</dbReference>
<dbReference type="PROSITE" id="PS50045">
    <property type="entry name" value="SIGMA54_INTERACT_4"/>
    <property type="match status" value="1"/>
</dbReference>
<evidence type="ECO:0000256" key="3">
    <source>
        <dbReference type="ARBA" id="ARBA00023015"/>
    </source>
</evidence>
<evidence type="ECO:0000259" key="8">
    <source>
        <dbReference type="PROSITE" id="PS50110"/>
    </source>
</evidence>
<dbReference type="Pfam" id="PF00072">
    <property type="entry name" value="Response_reg"/>
    <property type="match status" value="1"/>
</dbReference>
<dbReference type="Pfam" id="PF25601">
    <property type="entry name" value="AAA_lid_14"/>
    <property type="match status" value="1"/>
</dbReference>
<protein>
    <submittedName>
        <fullName evidence="9">Fis family transcriptional regulator</fullName>
    </submittedName>
</protein>
<dbReference type="Pfam" id="PF02954">
    <property type="entry name" value="HTH_8"/>
    <property type="match status" value="1"/>
</dbReference>
<name>W4LME6_ENTF1</name>
<keyword evidence="2" id="KW-0067">ATP-binding</keyword>